<dbReference type="AlphaFoldDB" id="A0A445DUS4"/>
<reference evidence="2 3" key="1">
    <citation type="submission" date="2019-01" db="EMBL/GenBank/DDBJ databases">
        <title>Sequencing of cultivated peanut Arachis hypogaea provides insights into genome evolution and oil improvement.</title>
        <authorList>
            <person name="Chen X."/>
        </authorList>
    </citation>
    <scope>NUCLEOTIDE SEQUENCE [LARGE SCALE GENOMIC DNA]</scope>
    <source>
        <strain evidence="3">cv. Fuhuasheng</strain>
        <tissue evidence="2">Leaves</tissue>
    </source>
</reference>
<evidence type="ECO:0000256" key="1">
    <source>
        <dbReference type="SAM" id="MobiDB-lite"/>
    </source>
</evidence>
<organism evidence="2 3">
    <name type="scientific">Arachis hypogaea</name>
    <name type="common">Peanut</name>
    <dbReference type="NCBI Taxonomy" id="3818"/>
    <lineage>
        <taxon>Eukaryota</taxon>
        <taxon>Viridiplantae</taxon>
        <taxon>Streptophyta</taxon>
        <taxon>Embryophyta</taxon>
        <taxon>Tracheophyta</taxon>
        <taxon>Spermatophyta</taxon>
        <taxon>Magnoliopsida</taxon>
        <taxon>eudicotyledons</taxon>
        <taxon>Gunneridae</taxon>
        <taxon>Pentapetalae</taxon>
        <taxon>rosids</taxon>
        <taxon>fabids</taxon>
        <taxon>Fabales</taxon>
        <taxon>Fabaceae</taxon>
        <taxon>Papilionoideae</taxon>
        <taxon>50 kb inversion clade</taxon>
        <taxon>dalbergioids sensu lato</taxon>
        <taxon>Dalbergieae</taxon>
        <taxon>Pterocarpus clade</taxon>
        <taxon>Arachis</taxon>
    </lineage>
</organism>
<accession>A0A445DUS4</accession>
<keyword evidence="3" id="KW-1185">Reference proteome</keyword>
<proteinExistence type="predicted"/>
<protein>
    <submittedName>
        <fullName evidence="2">Uncharacterized protein</fullName>
    </submittedName>
</protein>
<name>A0A445DUS4_ARAHY</name>
<gene>
    <name evidence="2" type="ORF">Ahy_A03g013103</name>
</gene>
<dbReference type="EMBL" id="SDMP01000003">
    <property type="protein sequence ID" value="RYR66913.1"/>
    <property type="molecule type" value="Genomic_DNA"/>
</dbReference>
<comment type="caution">
    <text evidence="2">The sequence shown here is derived from an EMBL/GenBank/DDBJ whole genome shotgun (WGS) entry which is preliminary data.</text>
</comment>
<sequence length="82" mass="8843">MSIVTHLQIQIVTVPQHLDLMQGHKEPELCQKARPSSMVDDDGGGGSDGNNDDGSGMFIVYACDGPILLCHTCRVNRYSVLG</sequence>
<evidence type="ECO:0000313" key="2">
    <source>
        <dbReference type="EMBL" id="RYR66913.1"/>
    </source>
</evidence>
<feature type="region of interest" description="Disordered" evidence="1">
    <location>
        <begin position="25"/>
        <end position="51"/>
    </location>
</feature>
<dbReference type="Proteomes" id="UP000289738">
    <property type="component" value="Chromosome A03"/>
</dbReference>
<evidence type="ECO:0000313" key="3">
    <source>
        <dbReference type="Proteomes" id="UP000289738"/>
    </source>
</evidence>